<feature type="compositionally biased region" description="Low complexity" evidence="2">
    <location>
        <begin position="146"/>
        <end position="172"/>
    </location>
</feature>
<reference evidence="3" key="2">
    <citation type="submission" date="2023-05" db="EMBL/GenBank/DDBJ databases">
        <authorList>
            <consortium name="Lawrence Berkeley National Laboratory"/>
            <person name="Steindorff A."/>
            <person name="Hensen N."/>
            <person name="Bonometti L."/>
            <person name="Westerberg I."/>
            <person name="Brannstrom I.O."/>
            <person name="Guillou S."/>
            <person name="Cros-Aarteil S."/>
            <person name="Calhoun S."/>
            <person name="Haridas S."/>
            <person name="Kuo A."/>
            <person name="Mondo S."/>
            <person name="Pangilinan J."/>
            <person name="Riley R."/>
            <person name="Labutti K."/>
            <person name="Andreopoulos B."/>
            <person name="Lipzen A."/>
            <person name="Chen C."/>
            <person name="Yanf M."/>
            <person name="Daum C."/>
            <person name="Ng V."/>
            <person name="Clum A."/>
            <person name="Ohm R."/>
            <person name="Martin F."/>
            <person name="Silar P."/>
            <person name="Natvig D."/>
            <person name="Lalanne C."/>
            <person name="Gautier V."/>
            <person name="Ament-Velasquez S.L."/>
            <person name="Kruys A."/>
            <person name="Hutchinson M.I."/>
            <person name="Powell A.J."/>
            <person name="Barry K."/>
            <person name="Miller A.N."/>
            <person name="Grigoriev I.V."/>
            <person name="Debuchy R."/>
            <person name="Gladieux P."/>
            <person name="Thoren M.H."/>
            <person name="Johannesson H."/>
        </authorList>
    </citation>
    <scope>NUCLEOTIDE SEQUENCE</scope>
    <source>
        <strain evidence="3">CBS 990.96</strain>
    </source>
</reference>
<feature type="compositionally biased region" description="Low complexity" evidence="2">
    <location>
        <begin position="199"/>
        <end position="211"/>
    </location>
</feature>
<evidence type="ECO:0000313" key="3">
    <source>
        <dbReference type="EMBL" id="KAK4229093.1"/>
    </source>
</evidence>
<evidence type="ECO:0000256" key="2">
    <source>
        <dbReference type="SAM" id="MobiDB-lite"/>
    </source>
</evidence>
<feature type="coiled-coil region" evidence="1">
    <location>
        <begin position="271"/>
        <end position="489"/>
    </location>
</feature>
<keyword evidence="1" id="KW-0175">Coiled coil</keyword>
<comment type="caution">
    <text evidence="3">The sequence shown here is derived from an EMBL/GenBank/DDBJ whole genome shotgun (WGS) entry which is preliminary data.</text>
</comment>
<feature type="compositionally biased region" description="Polar residues" evidence="2">
    <location>
        <begin position="114"/>
        <end position="127"/>
    </location>
</feature>
<feature type="compositionally biased region" description="Basic residues" evidence="2">
    <location>
        <begin position="1"/>
        <end position="10"/>
    </location>
</feature>
<feature type="compositionally biased region" description="Low complexity" evidence="2">
    <location>
        <begin position="39"/>
        <end position="53"/>
    </location>
</feature>
<evidence type="ECO:0000313" key="4">
    <source>
        <dbReference type="Proteomes" id="UP001301958"/>
    </source>
</evidence>
<evidence type="ECO:0000256" key="1">
    <source>
        <dbReference type="SAM" id="Coils"/>
    </source>
</evidence>
<feature type="compositionally biased region" description="Low complexity" evidence="2">
    <location>
        <begin position="87"/>
        <end position="113"/>
    </location>
</feature>
<feature type="compositionally biased region" description="Polar residues" evidence="2">
    <location>
        <begin position="173"/>
        <end position="190"/>
    </location>
</feature>
<evidence type="ECO:0008006" key="5">
    <source>
        <dbReference type="Google" id="ProtNLM"/>
    </source>
</evidence>
<keyword evidence="4" id="KW-1185">Reference proteome</keyword>
<name>A0AAN7BT53_9PEZI</name>
<dbReference type="Proteomes" id="UP001301958">
    <property type="component" value="Unassembled WGS sequence"/>
</dbReference>
<sequence>MRNKLLKARPHSFFSTSQSQDNERSMSLPSVSPLPPQPSLTSLKSPLSKAAALPHERPSFRATLTPASEGPSTSTMPRNSTSAVNGTTQTQSPQPSSSIQPSAASLSPSSSPQFPNRMNSTIRTVSSFEDRQRLSGEDSSSEGTQSHSNSRNSALSSSITSMSSSNSQPYSSAQTGENGLTPTRGLQPSGSMIDIPQRASSLSKTSSAATLGNDNAESSGGSTVQTGPEMTPNELSLSAGEATMSANWDNSVGKAGLGKTGRVINRLVSDNDALKRDIHIEQLKAKEAQQTARLLEDKLDRTISEYESRLLEANVTKTLLARKERQVESLQASVELEKSRAVAANDRERVWKETLEETRAESKRKVDEATNFAALMEGRYNALSSHWKEQGADVKRLIAKMGEEVAELNEKRREDDFKIRTLEAVCEQQDQNIRKQQETMRAYVQKHEEYVLEQEKALKRIKTDADLRVKEYEDKLAELTEALDKMKWVVNVKKNIPWAE</sequence>
<feature type="compositionally biased region" description="Polar residues" evidence="2">
    <location>
        <begin position="70"/>
        <end position="86"/>
    </location>
</feature>
<gene>
    <name evidence="3" type="ORF">QBC38DRAFT_360290</name>
</gene>
<accession>A0AAN7BT53</accession>
<feature type="compositionally biased region" description="Polar residues" evidence="2">
    <location>
        <begin position="212"/>
        <end position="235"/>
    </location>
</feature>
<reference evidence="3" key="1">
    <citation type="journal article" date="2023" name="Mol. Phylogenet. Evol.">
        <title>Genome-scale phylogeny and comparative genomics of the fungal order Sordariales.</title>
        <authorList>
            <person name="Hensen N."/>
            <person name="Bonometti L."/>
            <person name="Westerberg I."/>
            <person name="Brannstrom I.O."/>
            <person name="Guillou S."/>
            <person name="Cros-Aarteil S."/>
            <person name="Calhoun S."/>
            <person name="Haridas S."/>
            <person name="Kuo A."/>
            <person name="Mondo S."/>
            <person name="Pangilinan J."/>
            <person name="Riley R."/>
            <person name="LaButti K."/>
            <person name="Andreopoulos B."/>
            <person name="Lipzen A."/>
            <person name="Chen C."/>
            <person name="Yan M."/>
            <person name="Daum C."/>
            <person name="Ng V."/>
            <person name="Clum A."/>
            <person name="Steindorff A."/>
            <person name="Ohm R.A."/>
            <person name="Martin F."/>
            <person name="Silar P."/>
            <person name="Natvig D.O."/>
            <person name="Lalanne C."/>
            <person name="Gautier V."/>
            <person name="Ament-Velasquez S.L."/>
            <person name="Kruys A."/>
            <person name="Hutchinson M.I."/>
            <person name="Powell A.J."/>
            <person name="Barry K."/>
            <person name="Miller A.N."/>
            <person name="Grigoriev I.V."/>
            <person name="Debuchy R."/>
            <person name="Gladieux P."/>
            <person name="Hiltunen Thoren M."/>
            <person name="Johannesson H."/>
        </authorList>
    </citation>
    <scope>NUCLEOTIDE SEQUENCE</scope>
    <source>
        <strain evidence="3">CBS 990.96</strain>
    </source>
</reference>
<organism evidence="3 4">
    <name type="scientific">Podospora fimiseda</name>
    <dbReference type="NCBI Taxonomy" id="252190"/>
    <lineage>
        <taxon>Eukaryota</taxon>
        <taxon>Fungi</taxon>
        <taxon>Dikarya</taxon>
        <taxon>Ascomycota</taxon>
        <taxon>Pezizomycotina</taxon>
        <taxon>Sordariomycetes</taxon>
        <taxon>Sordariomycetidae</taxon>
        <taxon>Sordariales</taxon>
        <taxon>Podosporaceae</taxon>
        <taxon>Podospora</taxon>
    </lineage>
</organism>
<feature type="region of interest" description="Disordered" evidence="2">
    <location>
        <begin position="1"/>
        <end position="235"/>
    </location>
</feature>
<proteinExistence type="predicted"/>
<protein>
    <recommendedName>
        <fullName evidence="5">SWI5-dependent HO expression protein 3</fullName>
    </recommendedName>
</protein>
<dbReference type="AlphaFoldDB" id="A0AAN7BT53"/>
<dbReference type="EMBL" id="MU865311">
    <property type="protein sequence ID" value="KAK4229093.1"/>
    <property type="molecule type" value="Genomic_DNA"/>
</dbReference>